<organism evidence="3 4">
    <name type="scientific">Paraburkholderia piptadeniae</name>
    <dbReference type="NCBI Taxonomy" id="1701573"/>
    <lineage>
        <taxon>Bacteria</taxon>
        <taxon>Pseudomonadati</taxon>
        <taxon>Pseudomonadota</taxon>
        <taxon>Betaproteobacteria</taxon>
        <taxon>Burkholderiales</taxon>
        <taxon>Burkholderiaceae</taxon>
        <taxon>Paraburkholderia</taxon>
    </lineage>
</organism>
<evidence type="ECO:0000259" key="2">
    <source>
        <dbReference type="Pfam" id="PF22726"/>
    </source>
</evidence>
<comment type="caution">
    <text evidence="3">The sequence shown here is derived from an EMBL/GenBank/DDBJ whole genome shotgun (WGS) entry which is preliminary data.</text>
</comment>
<dbReference type="Proteomes" id="UP000195569">
    <property type="component" value="Unassembled WGS sequence"/>
</dbReference>
<evidence type="ECO:0000313" key="3">
    <source>
        <dbReference type="EMBL" id="SIT49280.1"/>
    </source>
</evidence>
<proteinExistence type="predicted"/>
<dbReference type="OrthoDB" id="9114699at2"/>
<feature type="domain" description="NACHT C-terminal Alpha/Beta 2" evidence="2">
    <location>
        <begin position="1365"/>
        <end position="1442"/>
    </location>
</feature>
<name>A0A1N7SPM9_9BURK</name>
<dbReference type="EMBL" id="CYGY02000068">
    <property type="protein sequence ID" value="SIT49280.1"/>
    <property type="molecule type" value="Genomic_DNA"/>
</dbReference>
<evidence type="ECO:0000256" key="1">
    <source>
        <dbReference type="SAM" id="MobiDB-lite"/>
    </source>
</evidence>
<dbReference type="SUPFAM" id="SSF52540">
    <property type="entry name" value="P-loop containing nucleoside triphosphate hydrolases"/>
    <property type="match status" value="1"/>
</dbReference>
<dbReference type="InterPro" id="IPR027417">
    <property type="entry name" value="P-loop_NTPase"/>
</dbReference>
<evidence type="ECO:0000313" key="4">
    <source>
        <dbReference type="Proteomes" id="UP000195569"/>
    </source>
</evidence>
<keyword evidence="4" id="KW-1185">Reference proteome</keyword>
<dbReference type="InterPro" id="IPR054732">
    <property type="entry name" value="NCAB2"/>
</dbReference>
<dbReference type="Gene3D" id="3.40.50.300">
    <property type="entry name" value="P-loop containing nucleotide triphosphate hydrolases"/>
    <property type="match status" value="1"/>
</dbReference>
<gene>
    <name evidence="3" type="ORF">BN2476_680047</name>
</gene>
<dbReference type="Pfam" id="PF22726">
    <property type="entry name" value="NCAB2"/>
    <property type="match status" value="1"/>
</dbReference>
<feature type="region of interest" description="Disordered" evidence="1">
    <location>
        <begin position="1423"/>
        <end position="1454"/>
    </location>
</feature>
<protein>
    <recommendedName>
        <fullName evidence="2">NACHT C-terminal Alpha/Beta 2 domain-containing protein</fullName>
    </recommendedName>
</protein>
<accession>A0A1N7SPM9</accession>
<reference evidence="3" key="1">
    <citation type="submission" date="2016-12" db="EMBL/GenBank/DDBJ databases">
        <authorList>
            <person name="Moulin L."/>
        </authorList>
    </citation>
    <scope>NUCLEOTIDE SEQUENCE [LARGE SCALE GENOMIC DNA]</scope>
    <source>
        <strain evidence="3">STM 7183</strain>
    </source>
</reference>
<sequence>MANRRRDDFSKTTALQIAKRAGWLCSFPTCRTPTVGATADGKGEINIGTAAHICAAAPGGPRYDASMSADERSSANNGIWLCRDHGKAIDSDVKEFTTERLREWKKLAEEDSWRRVLRNEAPPVLASPPQDDSHTRVRRAAEADLATFRKTAKWPRTSVALTVKVDGYETPATTTALASAVRTLDDLILVASPGMGKTTTLFQIADGVLASDSGIPVVIPLGDWATENIAVLDSILKRPAFRDISEVDFRVAAALPGVVLLLDGWNELDAVARERARVQVEALKAALPQLGLVVSTRKQVLDVPFPGKLVELLSLNDEQQMEIAKAMRGDAGAKIVDQAWRTAGVRELVSIPLYLIAVLSLPDGAPFPTTKEEVLRRFVAAHEKDARRAEALRAVARGFQQDFLDGLAIFATQTANTAITDYSARRSLSETATLLVANGQIAAKPEPDAVLEVLVDNHVLMRAGDTHGVSFQHQQFQEWYASHWVERQIIANASVTAGLETLKAEIFNFPVWEEAILFAVERMARGEAPEKAACGVTILAAFEVDPLLAAEMIYRATDDVWVSIASTIQARVEHWNAPGKCDRALRFMMNSGRPEFLDRVWPLITHENDQVSLKALRNCRRFRPPLLGPDAVKRIRTLPPQPRLLLLSEMASHSEMDGLDLATAIAKDDPDPEVQAAVAEALAFRRADHHLAALLKEAKESTFDLLVRKDLIDDVSDERVRQGIEAARERKAKECVSAYDRLRTIVFASDGQDRSADLVAIISEMEVENSQDAVVHLVYEARNRYPRAVAEGLLARVRTGRTLFYGADDILASAGCSFEDDTLLQLALAEGPVRDDRAEAAASVLGPKATGRLVDALLDVATRLRHSDGTYDKRAADRYHQIQARIAHVPGASLVAAVQARSAQANSEQMARLAERLSRHSNGETDSSRPFNAEGLVAIRGLIADWGDRMLVSGIAERWQMAAIATLASCAPDASLLPLLKRLLDENLRRYGAFIEEAEAAGWRQGNAVNEARQPMTHEYQRAFLAIDAPETAALMREYLADPHFGELAASVLASQWETANEPPRDKGFFGGVDFSCVKEKRAARTADPTATSVESEAIFTAIGSLIADGTTDEQKKLAASLGIVAARLPHGQHKTTIETLLTLSSRRERCKLLLNRILSGEEIDSKLVVDGIAETFEAAKKEPWILTQGDGYELREWLRLLPFTNRPADTLEVVREMPAALRHPGFFEEMIGCLAETASEEGEEILFKLAEEDPRFYQNYRWRETALKFGTTSAALRLIDLTANGTLHGKSFDDWRQSSELAALIAKFPEVRRHVYGLLKDEAMSQPLVLLARAVAESPDVEGILLLTDIENKRNQSLLGWRSIENVVTEHVPVENWSGAYNVVSIPVPELRKKLLAETRDGGPTDAAARCLNTIDTIRDERGMPMSEPRHPDLASGKPWPIMAPDPNATAEG</sequence>
<feature type="compositionally biased region" description="Basic and acidic residues" evidence="1">
    <location>
        <begin position="1423"/>
        <end position="1434"/>
    </location>
</feature>